<name>A0A380GC00_STAIN</name>
<gene>
    <name evidence="5" type="primary">znuC_2</name>
    <name evidence="5" type="ORF">NCTC11048_02875</name>
</gene>
<keyword evidence="5" id="KW-0378">Hydrolase</keyword>
<evidence type="ECO:0000259" key="4">
    <source>
        <dbReference type="PROSITE" id="PS50893"/>
    </source>
</evidence>
<keyword evidence="1" id="KW-0813">Transport</keyword>
<dbReference type="EMBL" id="UHDP01000003">
    <property type="protein sequence ID" value="SUM47788.1"/>
    <property type="molecule type" value="Genomic_DNA"/>
</dbReference>
<dbReference type="OrthoDB" id="9804819at2"/>
<dbReference type="InterPro" id="IPR003439">
    <property type="entry name" value="ABC_transporter-like_ATP-bd"/>
</dbReference>
<dbReference type="CDD" id="cd03230">
    <property type="entry name" value="ABC_DR_subfamily_A"/>
    <property type="match status" value="1"/>
</dbReference>
<organism evidence="5 6">
    <name type="scientific">Staphylococcus intermedius NCTC 11048</name>
    <dbReference type="NCBI Taxonomy" id="1141106"/>
    <lineage>
        <taxon>Bacteria</taxon>
        <taxon>Bacillati</taxon>
        <taxon>Bacillota</taxon>
        <taxon>Bacilli</taxon>
        <taxon>Bacillales</taxon>
        <taxon>Staphylococcaceae</taxon>
        <taxon>Staphylococcus</taxon>
        <taxon>Staphylococcus intermedius group</taxon>
    </lineage>
</organism>
<proteinExistence type="predicted"/>
<keyword evidence="3 5" id="KW-0067">ATP-binding</keyword>
<sequence length="234" mass="26543">MQNIFEMNHVSRHFGKNKVLDDVDFSVKKGEIVGLLGLNGQGKSTLIKILLGILKQSSGTVTRNIEFKQRCGVVLQEVAMPEKMKVKEWLELLKNDAMYPQDPDDVLKEVDLVNVKNQYCTRLSGGQKRRLQYAAALMNSPEFLVLDEPTIGMDVASKELFWAHMRSEAEAEKISVLLISHDLEEIAAFATRIVMLHEGQMVLNEEARHLFNASDHKGDKLKKIFKEKVGYEKS</sequence>
<dbReference type="Gene3D" id="3.40.50.300">
    <property type="entry name" value="P-loop containing nucleotide triphosphate hydrolases"/>
    <property type="match status" value="1"/>
</dbReference>
<dbReference type="Pfam" id="PF00005">
    <property type="entry name" value="ABC_tran"/>
    <property type="match status" value="1"/>
</dbReference>
<dbReference type="SMART" id="SM00382">
    <property type="entry name" value="AAA"/>
    <property type="match status" value="1"/>
</dbReference>
<dbReference type="EC" id="3.6.3.-" evidence="5"/>
<dbReference type="RefSeq" id="WP_026066896.1">
    <property type="nucleotide sequence ID" value="NZ_CAIB01000221.1"/>
</dbReference>
<keyword evidence="2" id="KW-0547">Nucleotide-binding</keyword>
<dbReference type="Proteomes" id="UP000255549">
    <property type="component" value="Unassembled WGS sequence"/>
</dbReference>
<dbReference type="PANTHER" id="PTHR42711">
    <property type="entry name" value="ABC TRANSPORTER ATP-BINDING PROTEIN"/>
    <property type="match status" value="1"/>
</dbReference>
<dbReference type="GO" id="GO:0016887">
    <property type="term" value="F:ATP hydrolysis activity"/>
    <property type="evidence" value="ECO:0007669"/>
    <property type="project" value="InterPro"/>
</dbReference>
<feature type="domain" description="ABC transporter" evidence="4">
    <location>
        <begin position="5"/>
        <end position="223"/>
    </location>
</feature>
<dbReference type="STRING" id="1141106.GCA_000308095_00733"/>
<dbReference type="AlphaFoldDB" id="A0A380GC00"/>
<dbReference type="InterPro" id="IPR027417">
    <property type="entry name" value="P-loop_NTPase"/>
</dbReference>
<dbReference type="SUPFAM" id="SSF52540">
    <property type="entry name" value="P-loop containing nucleoside triphosphate hydrolases"/>
    <property type="match status" value="1"/>
</dbReference>
<dbReference type="GO" id="GO:0005524">
    <property type="term" value="F:ATP binding"/>
    <property type="evidence" value="ECO:0007669"/>
    <property type="project" value="UniProtKB-KW"/>
</dbReference>
<dbReference type="InterPro" id="IPR050763">
    <property type="entry name" value="ABC_transporter_ATP-binding"/>
</dbReference>
<evidence type="ECO:0000313" key="6">
    <source>
        <dbReference type="Proteomes" id="UP000255549"/>
    </source>
</evidence>
<dbReference type="PROSITE" id="PS50893">
    <property type="entry name" value="ABC_TRANSPORTER_2"/>
    <property type="match status" value="1"/>
</dbReference>
<dbReference type="InterPro" id="IPR003593">
    <property type="entry name" value="AAA+_ATPase"/>
</dbReference>
<evidence type="ECO:0000313" key="5">
    <source>
        <dbReference type="EMBL" id="SUM47788.1"/>
    </source>
</evidence>
<evidence type="ECO:0000256" key="3">
    <source>
        <dbReference type="ARBA" id="ARBA00022840"/>
    </source>
</evidence>
<reference evidence="5 6" key="1">
    <citation type="submission" date="2018-06" db="EMBL/GenBank/DDBJ databases">
        <authorList>
            <consortium name="Pathogen Informatics"/>
            <person name="Doyle S."/>
        </authorList>
    </citation>
    <scope>NUCLEOTIDE SEQUENCE [LARGE SCALE GENOMIC DNA]</scope>
    <source>
        <strain evidence="6">NCTC 11048</strain>
    </source>
</reference>
<evidence type="ECO:0000256" key="2">
    <source>
        <dbReference type="ARBA" id="ARBA00022741"/>
    </source>
</evidence>
<protein>
    <submittedName>
        <fullName evidence="5">ABC transporter ATP-binding protein</fullName>
        <ecNumber evidence="5">3.6.3.-</ecNumber>
    </submittedName>
</protein>
<accession>A0A380GC00</accession>
<keyword evidence="6" id="KW-1185">Reference proteome</keyword>
<evidence type="ECO:0000256" key="1">
    <source>
        <dbReference type="ARBA" id="ARBA00022448"/>
    </source>
</evidence>
<dbReference type="PANTHER" id="PTHR42711:SF17">
    <property type="entry name" value="ABC TRANSPORTER ATP-BINDING PROTEIN"/>
    <property type="match status" value="1"/>
</dbReference>